<dbReference type="Proteomes" id="UP000050640">
    <property type="component" value="Unplaced"/>
</dbReference>
<organism evidence="1 2">
    <name type="scientific">Elaeophora elaphi</name>
    <dbReference type="NCBI Taxonomy" id="1147741"/>
    <lineage>
        <taxon>Eukaryota</taxon>
        <taxon>Metazoa</taxon>
        <taxon>Ecdysozoa</taxon>
        <taxon>Nematoda</taxon>
        <taxon>Chromadorea</taxon>
        <taxon>Rhabditida</taxon>
        <taxon>Spirurina</taxon>
        <taxon>Spiruromorpha</taxon>
        <taxon>Filarioidea</taxon>
        <taxon>Onchocercidae</taxon>
        <taxon>Elaeophora</taxon>
    </lineage>
</organism>
<dbReference type="AlphaFoldDB" id="A0A0R3RLR8"/>
<proteinExistence type="predicted"/>
<keyword evidence="1" id="KW-1185">Reference proteome</keyword>
<sequence length="131" mass="15211">MSNREMSLLALLLAKYLQEEIKQLSDPIDFRNSSSCVILQILIELYGRVELQRLQIAEINQKLNHMECREKFFNLNPIDLFQSITGIKPKNIDEAIGNTTVAKIFNDSKEFLMHWATVYADVIFGKMIKYP</sequence>
<evidence type="ECO:0000313" key="2">
    <source>
        <dbReference type="WBParaSite" id="EEL_0000242701-mRNA-1"/>
    </source>
</evidence>
<accession>A0A0R3RLR8</accession>
<protein>
    <submittedName>
        <fullName evidence="2">Uncharacterized protein</fullName>
    </submittedName>
</protein>
<evidence type="ECO:0000313" key="1">
    <source>
        <dbReference type="Proteomes" id="UP000050640"/>
    </source>
</evidence>
<dbReference type="WBParaSite" id="EEL_0000242701-mRNA-1">
    <property type="protein sequence ID" value="EEL_0000242701-mRNA-1"/>
    <property type="gene ID" value="EEL_0000242701"/>
</dbReference>
<dbReference type="STRING" id="1147741.A0A0R3RLR8"/>
<name>A0A0R3RLR8_9BILA</name>
<reference evidence="2" key="1">
    <citation type="submission" date="2017-02" db="UniProtKB">
        <authorList>
            <consortium name="WormBaseParasite"/>
        </authorList>
    </citation>
    <scope>IDENTIFICATION</scope>
</reference>